<dbReference type="InterPro" id="IPR036514">
    <property type="entry name" value="SGNH_hydro_sf"/>
</dbReference>
<dbReference type="EMBL" id="BSYJ01000004">
    <property type="protein sequence ID" value="GMG87968.1"/>
    <property type="molecule type" value="Genomic_DNA"/>
</dbReference>
<dbReference type="GO" id="GO:0016787">
    <property type="term" value="F:hydrolase activity"/>
    <property type="evidence" value="ECO:0007669"/>
    <property type="project" value="UniProtKB-KW"/>
</dbReference>
<dbReference type="Gene3D" id="3.40.50.1110">
    <property type="entry name" value="SGNH hydrolase"/>
    <property type="match status" value="1"/>
</dbReference>
<dbReference type="PROSITE" id="PS01098">
    <property type="entry name" value="LIPASE_GDSL_SER"/>
    <property type="match status" value="1"/>
</dbReference>
<reference evidence="2 3" key="1">
    <citation type="submission" date="2023-04" db="EMBL/GenBank/DDBJ databases">
        <title>Marinobulbifer ophiurae gen. nov., sp. Nov., isolate from tissue of brittle star Ophioplocus japonicus.</title>
        <authorList>
            <person name="Kawano K."/>
            <person name="Sawayama S."/>
            <person name="Nakagawa S."/>
        </authorList>
    </citation>
    <scope>NUCLEOTIDE SEQUENCE [LARGE SCALE GENOMIC DNA]</scope>
    <source>
        <strain evidence="2 3">NKW57</strain>
    </source>
</reference>
<proteinExistence type="inferred from homology"/>
<organism evidence="2 3">
    <name type="scientific">Biformimicrobium ophioploci</name>
    <dbReference type="NCBI Taxonomy" id="3036711"/>
    <lineage>
        <taxon>Bacteria</taxon>
        <taxon>Pseudomonadati</taxon>
        <taxon>Pseudomonadota</taxon>
        <taxon>Gammaproteobacteria</taxon>
        <taxon>Cellvibrionales</taxon>
        <taxon>Microbulbiferaceae</taxon>
        <taxon>Biformimicrobium</taxon>
    </lineage>
</organism>
<dbReference type="PANTHER" id="PTHR22835:SF659">
    <property type="entry name" value="GDSL LIPASE_ACYLHYDROLASE, PUTATIVE (AFU_ORTHOLOGUE AFUA_2G00510)-RELATED"/>
    <property type="match status" value="1"/>
</dbReference>
<accession>A0ABQ6M0W2</accession>
<comment type="similarity">
    <text evidence="1">Belongs to the 'GDSL' lipolytic enzyme family.</text>
</comment>
<dbReference type="Pfam" id="PF00657">
    <property type="entry name" value="Lipase_GDSL"/>
    <property type="match status" value="1"/>
</dbReference>
<dbReference type="Gene3D" id="2.40.128.130">
    <property type="entry name" value="Autotransporter beta-domain"/>
    <property type="match status" value="1"/>
</dbReference>
<evidence type="ECO:0000313" key="3">
    <source>
        <dbReference type="Proteomes" id="UP001224392"/>
    </source>
</evidence>
<dbReference type="Proteomes" id="UP001224392">
    <property type="component" value="Unassembled WGS sequence"/>
</dbReference>
<dbReference type="PANTHER" id="PTHR22835">
    <property type="entry name" value="ZINC FINGER FYVE DOMAIN CONTAINING PROTEIN"/>
    <property type="match status" value="1"/>
</dbReference>
<gene>
    <name evidence="2" type="ORF">MNKW57_22890</name>
</gene>
<comment type="caution">
    <text evidence="2">The sequence shown here is derived from an EMBL/GenBank/DDBJ whole genome shotgun (WGS) entry which is preliminary data.</text>
</comment>
<dbReference type="SUPFAM" id="SSF103515">
    <property type="entry name" value="Autotransporter"/>
    <property type="match status" value="1"/>
</dbReference>
<dbReference type="SUPFAM" id="SSF52266">
    <property type="entry name" value="SGNH hydrolase"/>
    <property type="match status" value="1"/>
</dbReference>
<sequence>MVLPQVCGCDRQPGDINMRTRNLALAIALATTGATYASSSLAGDDTPYSGIYAFGDSLTDAGNLSVATESGQREDIAINQLANQLGLDTLAPSLIENGTNWAMGGARSADVLTSIIGRDAFMALHPGVDSDYFSQYSSLLPGGQPHLSGQGFLELSGGSINADALYYINGGGNDVFAAVQGAAAALGAITDPTQFPAVFNQVLADTQNLMLTTSTMLSQAAGALSDAGAKYVVLSTVPLVGSSPAAAAGGQDAIDLANVAAETYNNNLISLAKDIDGVLLMDMRGITQIAAQNPGLFGFATDLQVPGAGIPLDQSQSCYSGACNNSQYGAGMPMDDPSKLISADGIHPTVAAQAMLADYYAGVITASFTAGALPEIGLRASITHDNKLSNNLAASRYGARERSLFAANAFGDVDYQLAFNGSGSGEFDGNFIGGSLPVNDQLEIGLAVSNGGVDYEDNRSMMDSDSSSVSLFSRFYAGKAFFEASMTQTETDYDSVKRKLSLGSYQNEIGGETAGESRAYALTVGADVLFDTVNAGPLLSISRTVVDVDGYTEDAITELTYMDSNGSMLDPFGMHFGKQERSLTNFRAGAFAAKQWSSLSAYGELWYEDSEGTDSDEVEVGIKSMAGNMNAMRGYDSVDTGLFEGGVGALLGVNWNITQNFQLSGNYARRPVSETASLQLKYAF</sequence>
<evidence type="ECO:0000256" key="1">
    <source>
        <dbReference type="ARBA" id="ARBA00008668"/>
    </source>
</evidence>
<dbReference type="InterPro" id="IPR008265">
    <property type="entry name" value="Lipase_GDSL_AS"/>
</dbReference>
<keyword evidence="3" id="KW-1185">Reference proteome</keyword>
<dbReference type="InterPro" id="IPR036709">
    <property type="entry name" value="Autotransporte_beta_dom_sf"/>
</dbReference>
<name>A0ABQ6M0W2_9GAMM</name>
<keyword evidence="2" id="KW-0378">Hydrolase</keyword>
<evidence type="ECO:0000313" key="2">
    <source>
        <dbReference type="EMBL" id="GMG87968.1"/>
    </source>
</evidence>
<protein>
    <submittedName>
        <fullName evidence="2">Autotransporter domain-containing SGNH/GDSL hydrolase family protein</fullName>
    </submittedName>
</protein>
<dbReference type="InterPro" id="IPR001087">
    <property type="entry name" value="GDSL"/>
</dbReference>